<accession>A0A5B8IPC6</accession>
<dbReference type="EMBL" id="MK250085">
    <property type="protein sequence ID" value="QDY51764.1"/>
    <property type="molecule type" value="Genomic_DNA"/>
</dbReference>
<proteinExistence type="predicted"/>
<name>A0A5B8IPC6_9VIRU</name>
<organism evidence="1">
    <name type="scientific">Mimiviridae sp. ChoanoV1</name>
    <dbReference type="NCBI Taxonomy" id="2596887"/>
    <lineage>
        <taxon>Viruses</taxon>
        <taxon>Varidnaviria</taxon>
        <taxon>Bamfordvirae</taxon>
        <taxon>Nucleocytoviricota</taxon>
        <taxon>Megaviricetes</taxon>
        <taxon>Imitervirales</taxon>
        <taxon>Schizomimiviridae</taxon>
    </lineage>
</organism>
<evidence type="ECO:0000313" key="1">
    <source>
        <dbReference type="EMBL" id="QDY51764.1"/>
    </source>
</evidence>
<reference evidence="1" key="1">
    <citation type="submission" date="2018-11" db="EMBL/GenBank/DDBJ databases">
        <title>A distinct lineage of giant viruses engineers rhodopsin photosystems in predatory marine eukaryotes.</title>
        <authorList>
            <person name="Needham D.M."/>
            <person name="Yoshizawa S."/>
            <person name="Hosaka T."/>
            <person name="Poirier C."/>
            <person name="Choi C.-J."/>
            <person name="Hehenberger E."/>
            <person name="Irwin N.A.T."/>
            <person name="Wilken S."/>
            <person name="Yung C.-M."/>
            <person name="Bachy C."/>
            <person name="Kurihara R."/>
            <person name="Nakajima Y."/>
            <person name="Kojima K."/>
            <person name="Kimura-Someya T."/>
            <person name="Leonard G."/>
            <person name="Malmstrom R.R."/>
            <person name="Mende D."/>
            <person name="Olson D.K."/>
            <person name="Sudo Y."/>
            <person name="Sudek S."/>
            <person name="Richards T.A."/>
            <person name="DeLong E.F."/>
            <person name="Keeling P.J."/>
            <person name="Santoro A.E."/>
            <person name="Shirouzu M."/>
            <person name="Iwasaki W."/>
            <person name="Worden A.Z."/>
        </authorList>
    </citation>
    <scope>NUCLEOTIDE SEQUENCE</scope>
</reference>
<gene>
    <name evidence="1" type="ORF">1_149</name>
</gene>
<protein>
    <submittedName>
        <fullName evidence="1">Uncharacterized protein</fullName>
    </submittedName>
</protein>
<dbReference type="Gene3D" id="3.40.190.10">
    <property type="entry name" value="Periplasmic binding protein-like II"/>
    <property type="match status" value="1"/>
</dbReference>
<dbReference type="SUPFAM" id="SSF53850">
    <property type="entry name" value="Periplasmic binding protein-like II"/>
    <property type="match status" value="1"/>
</dbReference>
<sequence length="430" mass="52311">MNKYYFIFLVIIIYYIIKIKKEYLSLLTIEKFSNNFSSVPHIINQKIENNYSPSNVLIYSNYKYSLEYKLVYELVNKFNNEEYNFINQESTSLSYNFDQLLNNQDNSIYLCHEYEFYEKIDAGEKNIRYIASLYDIQLFLSVSYKINILTLEDFINYEGEKLNIGIPKDYEFENKNKLAEKFFDILGIDIYGTNEKYNFIFDSEENLYFQMKLKDSKRVDIIFNSSNFKNTFLKKYLNVYDLNSLIVINNDNSLLTQKFKGRLNYKFKYNLFLYKKNRFRVKEYPSETKTFSLRLCFVTHKNTDEKLIYYFTKKLFSNINFFNNKLNSYLLNYNDYMYVNFLKPRNMFYLRKKNNNNSNKISYEYHDGAKKYYEDINYIIYNLEEPKYLHSVQDELKHIDSNLFKLSNNSNFLQIREDDIYNLEMSKLFN</sequence>